<gene>
    <name evidence="1" type="ORF">HA237_05935</name>
</gene>
<comment type="caution">
    <text evidence="1">The sequence shown here is derived from an EMBL/GenBank/DDBJ whole genome shotgun (WGS) entry which is preliminary data.</text>
</comment>
<proteinExistence type="predicted"/>
<dbReference type="PROSITE" id="PS51257">
    <property type="entry name" value="PROKAR_LIPOPROTEIN"/>
    <property type="match status" value="1"/>
</dbReference>
<evidence type="ECO:0000313" key="1">
    <source>
        <dbReference type="EMBL" id="HIH08879.1"/>
    </source>
</evidence>
<accession>A0A7J4IX87</accession>
<dbReference type="EMBL" id="DUFG01000029">
    <property type="protein sequence ID" value="HIH08879.1"/>
    <property type="molecule type" value="Genomic_DNA"/>
</dbReference>
<name>A0A7J4IX87_9ARCH</name>
<dbReference type="AlphaFoldDB" id="A0A7J4IX87"/>
<organism evidence="1 2">
    <name type="scientific">Candidatus Iainarchaeum sp</name>
    <dbReference type="NCBI Taxonomy" id="3101447"/>
    <lineage>
        <taxon>Archaea</taxon>
        <taxon>Candidatus Iainarchaeota</taxon>
        <taxon>Candidatus Iainarchaeia</taxon>
        <taxon>Candidatus Iainarchaeales</taxon>
        <taxon>Candidatus Iainarchaeaceae</taxon>
        <taxon>Candidatus Iainarchaeum</taxon>
    </lineage>
</organism>
<protein>
    <submittedName>
        <fullName evidence="1">Uncharacterized protein</fullName>
    </submittedName>
</protein>
<sequence>MFVKKEQFIAVFLVVFAVALLFLSGCLEKTCFNRADCPLSDSEYIQIAKTTSEAQAFLQKYPDANIGVERTEYLAVDFIKNKSGESTIVPPYLRLRVFINTSTNKPASAFIECNLTGDNYSRIDQDIVNYIKIEKCLA</sequence>
<reference evidence="2" key="1">
    <citation type="journal article" date="2020" name="bioRxiv">
        <title>A rank-normalized archaeal taxonomy based on genome phylogeny resolves widespread incomplete and uneven classifications.</title>
        <authorList>
            <person name="Rinke C."/>
            <person name="Chuvochina M."/>
            <person name="Mussig A.J."/>
            <person name="Chaumeil P.-A."/>
            <person name="Waite D.W."/>
            <person name="Whitman W.B."/>
            <person name="Parks D.H."/>
            <person name="Hugenholtz P."/>
        </authorList>
    </citation>
    <scope>NUCLEOTIDE SEQUENCE [LARGE SCALE GENOMIC DNA]</scope>
</reference>
<evidence type="ECO:0000313" key="2">
    <source>
        <dbReference type="Proteomes" id="UP000577419"/>
    </source>
</evidence>
<dbReference type="Proteomes" id="UP000577419">
    <property type="component" value="Unassembled WGS sequence"/>
</dbReference>